<protein>
    <submittedName>
        <fullName evidence="2">Uncharacterized protein</fullName>
    </submittedName>
</protein>
<feature type="transmembrane region" description="Helical" evidence="1">
    <location>
        <begin position="44"/>
        <end position="65"/>
    </location>
</feature>
<name>A0A4S8M9R0_DENBC</name>
<feature type="transmembrane region" description="Helical" evidence="1">
    <location>
        <begin position="86"/>
        <end position="109"/>
    </location>
</feature>
<feature type="transmembrane region" description="Helical" evidence="1">
    <location>
        <begin position="129"/>
        <end position="148"/>
    </location>
</feature>
<dbReference type="OrthoDB" id="2688021at2759"/>
<sequence length="180" mass="19941">MVQSGTTGTSQGNDWLPVSVPYVSSSSASSVLNLGWEGVAPTSGLLWGLATLVGFQGGIVTTALTSCDQRMWMEIHEKGSDPNPHMFTKFMFCWHSYVIQIADPLYHWMFGLEVNISANKGLQVRPVPIFWVSAVLGVPGAAFITWQLKIKINTYLPTTFGHLQTMVDLIDEWGEKPKMY</sequence>
<evidence type="ECO:0000313" key="3">
    <source>
        <dbReference type="Proteomes" id="UP000297245"/>
    </source>
</evidence>
<proteinExistence type="predicted"/>
<keyword evidence="1" id="KW-1133">Transmembrane helix</keyword>
<gene>
    <name evidence="2" type="ORF">K435DRAFT_795264</name>
</gene>
<dbReference type="Proteomes" id="UP000297245">
    <property type="component" value="Unassembled WGS sequence"/>
</dbReference>
<evidence type="ECO:0000256" key="1">
    <source>
        <dbReference type="SAM" id="Phobius"/>
    </source>
</evidence>
<organism evidence="2 3">
    <name type="scientific">Dendrothele bispora (strain CBS 962.96)</name>
    <dbReference type="NCBI Taxonomy" id="1314807"/>
    <lineage>
        <taxon>Eukaryota</taxon>
        <taxon>Fungi</taxon>
        <taxon>Dikarya</taxon>
        <taxon>Basidiomycota</taxon>
        <taxon>Agaricomycotina</taxon>
        <taxon>Agaricomycetes</taxon>
        <taxon>Agaricomycetidae</taxon>
        <taxon>Agaricales</taxon>
        <taxon>Agaricales incertae sedis</taxon>
        <taxon>Dendrothele</taxon>
    </lineage>
</organism>
<keyword evidence="1" id="KW-0812">Transmembrane</keyword>
<reference evidence="2 3" key="1">
    <citation type="journal article" date="2019" name="Nat. Ecol. Evol.">
        <title>Megaphylogeny resolves global patterns of mushroom evolution.</title>
        <authorList>
            <person name="Varga T."/>
            <person name="Krizsan K."/>
            <person name="Foldi C."/>
            <person name="Dima B."/>
            <person name="Sanchez-Garcia M."/>
            <person name="Sanchez-Ramirez S."/>
            <person name="Szollosi G.J."/>
            <person name="Szarkandi J.G."/>
            <person name="Papp V."/>
            <person name="Albert L."/>
            <person name="Andreopoulos W."/>
            <person name="Angelini C."/>
            <person name="Antonin V."/>
            <person name="Barry K.W."/>
            <person name="Bougher N.L."/>
            <person name="Buchanan P."/>
            <person name="Buyck B."/>
            <person name="Bense V."/>
            <person name="Catcheside P."/>
            <person name="Chovatia M."/>
            <person name="Cooper J."/>
            <person name="Damon W."/>
            <person name="Desjardin D."/>
            <person name="Finy P."/>
            <person name="Geml J."/>
            <person name="Haridas S."/>
            <person name="Hughes K."/>
            <person name="Justo A."/>
            <person name="Karasinski D."/>
            <person name="Kautmanova I."/>
            <person name="Kiss B."/>
            <person name="Kocsube S."/>
            <person name="Kotiranta H."/>
            <person name="LaButti K.M."/>
            <person name="Lechner B.E."/>
            <person name="Liimatainen K."/>
            <person name="Lipzen A."/>
            <person name="Lukacs Z."/>
            <person name="Mihaltcheva S."/>
            <person name="Morgado L.N."/>
            <person name="Niskanen T."/>
            <person name="Noordeloos M.E."/>
            <person name="Ohm R.A."/>
            <person name="Ortiz-Santana B."/>
            <person name="Ovrebo C."/>
            <person name="Racz N."/>
            <person name="Riley R."/>
            <person name="Savchenko A."/>
            <person name="Shiryaev A."/>
            <person name="Soop K."/>
            <person name="Spirin V."/>
            <person name="Szebenyi C."/>
            <person name="Tomsovsky M."/>
            <person name="Tulloss R.E."/>
            <person name="Uehling J."/>
            <person name="Grigoriev I.V."/>
            <person name="Vagvolgyi C."/>
            <person name="Papp T."/>
            <person name="Martin F.M."/>
            <person name="Miettinen O."/>
            <person name="Hibbett D.S."/>
            <person name="Nagy L.G."/>
        </authorList>
    </citation>
    <scope>NUCLEOTIDE SEQUENCE [LARGE SCALE GENOMIC DNA]</scope>
    <source>
        <strain evidence="2 3">CBS 962.96</strain>
    </source>
</reference>
<dbReference type="EMBL" id="ML179126">
    <property type="protein sequence ID" value="THU98980.1"/>
    <property type="molecule type" value="Genomic_DNA"/>
</dbReference>
<keyword evidence="1" id="KW-0472">Membrane</keyword>
<keyword evidence="3" id="KW-1185">Reference proteome</keyword>
<accession>A0A4S8M9R0</accession>
<evidence type="ECO:0000313" key="2">
    <source>
        <dbReference type="EMBL" id="THU98980.1"/>
    </source>
</evidence>
<dbReference type="AlphaFoldDB" id="A0A4S8M9R0"/>